<gene>
    <name evidence="1" type="ORF">SAMN03080602_03732</name>
</gene>
<protein>
    <submittedName>
        <fullName evidence="1">Uncharacterized protein</fullName>
    </submittedName>
</protein>
<proteinExistence type="predicted"/>
<evidence type="ECO:0000313" key="1">
    <source>
        <dbReference type="EMBL" id="SMG48287.1"/>
    </source>
</evidence>
<name>A0A1X7L3U4_9FLAO</name>
<sequence>MNLREEDGCAQTINSPMMGYVFLPQFGKRYCNILETSIT</sequence>
<dbReference type="Proteomes" id="UP000193420">
    <property type="component" value="Unassembled WGS sequence"/>
</dbReference>
<keyword evidence="2" id="KW-1185">Reference proteome</keyword>
<reference evidence="2" key="1">
    <citation type="submission" date="2017-04" db="EMBL/GenBank/DDBJ databases">
        <authorList>
            <person name="Varghese N."/>
            <person name="Submissions S."/>
        </authorList>
    </citation>
    <scope>NUCLEOTIDE SEQUENCE [LARGE SCALE GENOMIC DNA]</scope>
    <source>
        <strain evidence="2">DSM 19835</strain>
    </source>
</reference>
<organism evidence="1 2">
    <name type="scientific">Arenibacter troitsensis</name>
    <dbReference type="NCBI Taxonomy" id="188872"/>
    <lineage>
        <taxon>Bacteria</taxon>
        <taxon>Pseudomonadati</taxon>
        <taxon>Bacteroidota</taxon>
        <taxon>Flavobacteriia</taxon>
        <taxon>Flavobacteriales</taxon>
        <taxon>Flavobacteriaceae</taxon>
        <taxon>Arenibacter</taxon>
    </lineage>
</organism>
<dbReference type="EMBL" id="FXAO01000009">
    <property type="protein sequence ID" value="SMG48287.1"/>
    <property type="molecule type" value="Genomic_DNA"/>
</dbReference>
<dbReference type="AlphaFoldDB" id="A0A1X7L3U4"/>
<accession>A0A1X7L3U4</accession>
<evidence type="ECO:0000313" key="2">
    <source>
        <dbReference type="Proteomes" id="UP000193420"/>
    </source>
</evidence>